<dbReference type="InterPro" id="IPR020103">
    <property type="entry name" value="PsdUridine_synth_cat_dom_sf"/>
</dbReference>
<evidence type="ECO:0000313" key="4">
    <source>
        <dbReference type="EMBL" id="KAK8860260.1"/>
    </source>
</evidence>
<evidence type="ECO:0000256" key="2">
    <source>
        <dbReference type="ARBA" id="ARBA00023235"/>
    </source>
</evidence>
<name>A0ABR2IB99_9EUKA</name>
<proteinExistence type="inferred from homology"/>
<dbReference type="PANTHER" id="PTHR13326:SF21">
    <property type="entry name" value="PSEUDOURIDYLATE SYNTHASE PUS7L"/>
    <property type="match status" value="1"/>
</dbReference>
<accession>A0ABR2IB99</accession>
<dbReference type="NCBIfam" id="TIGR00094">
    <property type="entry name" value="tRNA_TruD_broad"/>
    <property type="match status" value="1"/>
</dbReference>
<protein>
    <submittedName>
        <fullName evidence="4">Multisubstrate pseudouridine synthase 7</fullName>
    </submittedName>
</protein>
<keyword evidence="2" id="KW-0413">Isomerase</keyword>
<reference evidence="4 5" key="1">
    <citation type="submission" date="2024-04" db="EMBL/GenBank/DDBJ databases">
        <title>Tritrichomonas musculus Genome.</title>
        <authorList>
            <person name="Alves-Ferreira E."/>
            <person name="Grigg M."/>
            <person name="Lorenzi H."/>
            <person name="Galac M."/>
        </authorList>
    </citation>
    <scope>NUCLEOTIDE SEQUENCE [LARGE SCALE GENOMIC DNA]</scope>
    <source>
        <strain evidence="4 5">EAF2021</strain>
    </source>
</reference>
<evidence type="ECO:0000256" key="1">
    <source>
        <dbReference type="ARBA" id="ARBA00007953"/>
    </source>
</evidence>
<dbReference type="Gene3D" id="3.30.2350.20">
    <property type="entry name" value="TruD, catalytic domain"/>
    <property type="match status" value="2"/>
</dbReference>
<comment type="caution">
    <text evidence="4">The sequence shown here is derived from an EMBL/GenBank/DDBJ whole genome shotgun (WGS) entry which is preliminary data.</text>
</comment>
<dbReference type="EMBL" id="JAPFFF010000018">
    <property type="protein sequence ID" value="KAK8860260.1"/>
    <property type="molecule type" value="Genomic_DNA"/>
</dbReference>
<dbReference type="InterPro" id="IPR001656">
    <property type="entry name" value="PsdUridine_synth_TruD"/>
</dbReference>
<keyword evidence="5" id="KW-1185">Reference proteome</keyword>
<dbReference type="Proteomes" id="UP001470230">
    <property type="component" value="Unassembled WGS sequence"/>
</dbReference>
<comment type="similarity">
    <text evidence="1">Belongs to the pseudouridine synthase TruD family.</text>
</comment>
<organism evidence="4 5">
    <name type="scientific">Tritrichomonas musculus</name>
    <dbReference type="NCBI Taxonomy" id="1915356"/>
    <lineage>
        <taxon>Eukaryota</taxon>
        <taxon>Metamonada</taxon>
        <taxon>Parabasalia</taxon>
        <taxon>Tritrichomonadida</taxon>
        <taxon>Tritrichomonadidae</taxon>
        <taxon>Tritrichomonas</taxon>
    </lineage>
</organism>
<gene>
    <name evidence="4" type="ORF">M9Y10_011925</name>
</gene>
<dbReference type="InterPro" id="IPR042214">
    <property type="entry name" value="TruD_catalytic"/>
</dbReference>
<dbReference type="InterPro" id="IPR011760">
    <property type="entry name" value="PsdUridine_synth_TruD_insert"/>
</dbReference>
<dbReference type="PANTHER" id="PTHR13326">
    <property type="entry name" value="TRNA PSEUDOURIDINE SYNTHASE D"/>
    <property type="match status" value="1"/>
</dbReference>
<sequence length="557" mass="64059">MKKASEETAGLLCFANDAKPISGIIKKRYSDFHVHEIDTKGNVVTLTSTREDPIPPYPEGYEDWINSSQSRFTFEPESEQQTSRIYYDNPTFSVLPQKNGTVEVEKLYKKKTRPLILHFILYKENMNQQEAIGRIAKKIGKQKKLFGYAGNKDKRGITTQICSIRDIPPHAFVEATSNLGNGLKISNVHLAMNPISLGELNGNKFTIVLRDFRLDDFQGQIKNDDQYHELKHKVYNRINAVKESGFINYYGMQRFGTTSVPTYYIGILILKREWRKIIDILLEPQDDEFEQLHKAKLHYKKTHNAREASKMVPRASQTEYSLFEAISRASEDKNGNKVDPFANPHELFIKIDRKQRMLYVHSYQSYLWNHLVSRRIQEYGTKIVVGDYVLKNNGKDDVEKVTEHNIHKYTIFDVAIATPSANDDNDQKSPELIELMARDGVKPEMFHKLSSEYGASGGWRYIMAKAQNIKWELISHNDPDAALIDSDLDLINKTTNDVNHVKNGKYTSLCLSFSLNSGQYATMLLRELLKRSTESYTDSEMSQSSSSTWWPNFCNIC</sequence>
<dbReference type="Pfam" id="PF01142">
    <property type="entry name" value="TruD"/>
    <property type="match status" value="1"/>
</dbReference>
<dbReference type="PROSITE" id="PS50984">
    <property type="entry name" value="TRUD"/>
    <property type="match status" value="1"/>
</dbReference>
<dbReference type="SUPFAM" id="SSF55120">
    <property type="entry name" value="Pseudouridine synthase"/>
    <property type="match status" value="1"/>
</dbReference>
<feature type="domain" description="TRUD" evidence="3">
    <location>
        <begin position="245"/>
        <end position="465"/>
    </location>
</feature>
<evidence type="ECO:0000313" key="5">
    <source>
        <dbReference type="Proteomes" id="UP001470230"/>
    </source>
</evidence>
<evidence type="ECO:0000259" key="3">
    <source>
        <dbReference type="PROSITE" id="PS50984"/>
    </source>
</evidence>
<dbReference type="CDD" id="cd02576">
    <property type="entry name" value="PseudoU_synth_ScPUS7"/>
    <property type="match status" value="1"/>
</dbReference>
<dbReference type="PIRSF" id="PIRSF037016">
    <property type="entry name" value="Pseudouridin_synth_euk_prd"/>
    <property type="match status" value="1"/>
</dbReference>